<dbReference type="InterPro" id="IPR001094">
    <property type="entry name" value="Flavdoxin-like"/>
</dbReference>
<keyword evidence="9" id="KW-0028">Amino-acid biosynthesis</keyword>
<dbReference type="PROSITE" id="PS51384">
    <property type="entry name" value="FAD_FR"/>
    <property type="match status" value="1"/>
</dbReference>
<evidence type="ECO:0000313" key="13">
    <source>
        <dbReference type="Proteomes" id="UP000644441"/>
    </source>
</evidence>
<sequence length="581" mass="64704">MTAHALAPPFSETQWRRIHTLLEELDDQQALWLSGYLAGQNTDTARLGQKPEDAPALLIAYGTETDNSRELAERFSEQCREAGVAAEVQDLARVRPRQLVKRKHLVVITATHGDGDPPEPALPFFEGLADDATAPRLKGLHFAVLALGDSTYEHFCTAGRQLDARLEALGGQRLLERQECDVDFEAPAKAWLARLIEKLPKRESNTAPAASTSATKRGPVYDKRRPLEAEILVNQCLTAPDRTSPIHHLELALEAPDFAVAPGDAVGVLADNPPELIAAVLDATGLSGEQPVTVDGAPQPLVQALRQHRDLTIPGGRFLEYWAELTESAALREAVAGGTRTQRAVLKQHQVLDLLRDYPARPDAEALVASLRPLQPRLYDLANALSAFDDELHLTVKRFRYPFAGRWETGVASAYLLDLQAGDSVRLYPHRNARFHLPDDPDTPLVLIAEGTGIAPYRAFLQHLAAAGRHTPCWLVFAEQRFEEDFLYQLDFQEARDNGLLKRVDTVFQAEQPGRELADPLLEQVDRLSEWLERGAHLYFCGDKDRLAEAEARVRDAFDRRLGAGHWKQLSKAKRLHRNLY</sequence>
<evidence type="ECO:0000313" key="12">
    <source>
        <dbReference type="EMBL" id="MBF5052644.1"/>
    </source>
</evidence>
<evidence type="ECO:0000256" key="5">
    <source>
        <dbReference type="ARBA" id="ARBA00022827"/>
    </source>
</evidence>
<dbReference type="PRINTS" id="PR00369">
    <property type="entry name" value="FLAVODOXIN"/>
</dbReference>
<keyword evidence="9" id="KW-0198">Cysteine biosynthesis</keyword>
<evidence type="ECO:0000256" key="6">
    <source>
        <dbReference type="ARBA" id="ARBA00022857"/>
    </source>
</evidence>
<keyword evidence="7" id="KW-0249">Electron transport</keyword>
<dbReference type="SUPFAM" id="SSF52343">
    <property type="entry name" value="Ferredoxin reductase-like, C-terminal NADP-linked domain"/>
    <property type="match status" value="1"/>
</dbReference>
<dbReference type="PRINTS" id="PR00371">
    <property type="entry name" value="FPNCR"/>
</dbReference>
<dbReference type="Gene3D" id="2.40.30.10">
    <property type="entry name" value="Translation factors"/>
    <property type="match status" value="1"/>
</dbReference>
<evidence type="ECO:0000256" key="4">
    <source>
        <dbReference type="ARBA" id="ARBA00022643"/>
    </source>
</evidence>
<comment type="caution">
    <text evidence="12">The sequence shown here is derived from an EMBL/GenBank/DDBJ whole genome shotgun (WGS) entry which is preliminary data.</text>
</comment>
<dbReference type="EMBL" id="ARXR01000007">
    <property type="protein sequence ID" value="MBF5052644.1"/>
    <property type="molecule type" value="Genomic_DNA"/>
</dbReference>
<dbReference type="InterPro" id="IPR017938">
    <property type="entry name" value="Riboflavin_synthase-like_b-brl"/>
</dbReference>
<feature type="domain" description="FAD-binding FR-type" evidence="11">
    <location>
        <begin position="224"/>
        <end position="438"/>
    </location>
</feature>
<evidence type="ECO:0000256" key="3">
    <source>
        <dbReference type="ARBA" id="ARBA00022630"/>
    </source>
</evidence>
<dbReference type="Pfam" id="PF00258">
    <property type="entry name" value="Flavodoxin_1"/>
    <property type="match status" value="1"/>
</dbReference>
<evidence type="ECO:0000259" key="11">
    <source>
        <dbReference type="PROSITE" id="PS51384"/>
    </source>
</evidence>
<dbReference type="Pfam" id="PF00175">
    <property type="entry name" value="NAD_binding_1"/>
    <property type="match status" value="1"/>
</dbReference>
<dbReference type="InterPro" id="IPR008254">
    <property type="entry name" value="Flavodoxin/NO_synth"/>
</dbReference>
<dbReference type="InterPro" id="IPR029039">
    <property type="entry name" value="Flavoprotein-like_sf"/>
</dbReference>
<keyword evidence="4" id="KW-0288">FMN</keyword>
<evidence type="ECO:0000256" key="1">
    <source>
        <dbReference type="ARBA" id="ARBA00001917"/>
    </source>
</evidence>
<dbReference type="SUPFAM" id="SSF63380">
    <property type="entry name" value="Riboflavin synthase domain-like"/>
    <property type="match status" value="1"/>
</dbReference>
<dbReference type="Pfam" id="PF00667">
    <property type="entry name" value="FAD_binding_1"/>
    <property type="match status" value="1"/>
</dbReference>
<feature type="domain" description="Flavodoxin-like" evidence="10">
    <location>
        <begin position="57"/>
        <end position="196"/>
    </location>
</feature>
<keyword evidence="8" id="KW-0560">Oxidoreductase</keyword>
<proteinExistence type="predicted"/>
<gene>
    <name evidence="12" type="ORF">ISO4_01246</name>
</gene>
<protein>
    <submittedName>
        <fullName evidence="12">NADPH-sulfite reductase</fullName>
    </submittedName>
</protein>
<dbReference type="InterPro" id="IPR001709">
    <property type="entry name" value="Flavoprot_Pyr_Nucl_cyt_Rdtase"/>
</dbReference>
<dbReference type="PANTHER" id="PTHR19384:SF128">
    <property type="entry name" value="NADPH OXIDOREDUCTASE A"/>
    <property type="match status" value="1"/>
</dbReference>
<comment type="cofactor">
    <cofactor evidence="2">
        <name>FAD</name>
        <dbReference type="ChEBI" id="CHEBI:57692"/>
    </cofactor>
</comment>
<accession>A0ABS0AFG7</accession>
<keyword evidence="3" id="KW-0285">Flavoprotein</keyword>
<keyword evidence="7" id="KW-0813">Transport</keyword>
<evidence type="ECO:0000256" key="7">
    <source>
        <dbReference type="ARBA" id="ARBA00022982"/>
    </source>
</evidence>
<dbReference type="Proteomes" id="UP000644441">
    <property type="component" value="Unassembled WGS sequence"/>
</dbReference>
<dbReference type="InterPro" id="IPR017927">
    <property type="entry name" value="FAD-bd_FR_type"/>
</dbReference>
<evidence type="ECO:0000259" key="10">
    <source>
        <dbReference type="PROSITE" id="PS50902"/>
    </source>
</evidence>
<dbReference type="SUPFAM" id="SSF52218">
    <property type="entry name" value="Flavoproteins"/>
    <property type="match status" value="1"/>
</dbReference>
<dbReference type="InterPro" id="IPR003097">
    <property type="entry name" value="CysJ-like_FAD-binding"/>
</dbReference>
<keyword evidence="13" id="KW-1185">Reference proteome</keyword>
<reference evidence="12 13" key="1">
    <citation type="submission" date="2012-09" db="EMBL/GenBank/DDBJ databases">
        <title>Genome Sequence of alkane-degrading Bacterium Alcanivorax venustensis ISO4.</title>
        <authorList>
            <person name="Lai Q."/>
            <person name="Shao Z."/>
        </authorList>
    </citation>
    <scope>NUCLEOTIDE SEQUENCE [LARGE SCALE GENOMIC DNA]</scope>
    <source>
        <strain evidence="12 13">ISO4</strain>
    </source>
</reference>
<evidence type="ECO:0000256" key="9">
    <source>
        <dbReference type="ARBA" id="ARBA00023192"/>
    </source>
</evidence>
<organism evidence="12 13">
    <name type="scientific">Alloalcanivorax venustensis ISO4</name>
    <dbReference type="NCBI Taxonomy" id="1177184"/>
    <lineage>
        <taxon>Bacteria</taxon>
        <taxon>Pseudomonadati</taxon>
        <taxon>Pseudomonadota</taxon>
        <taxon>Gammaproteobacteria</taxon>
        <taxon>Oceanospirillales</taxon>
        <taxon>Alcanivoracaceae</taxon>
        <taxon>Alloalcanivorax</taxon>
    </lineage>
</organism>
<comment type="cofactor">
    <cofactor evidence="1">
        <name>FMN</name>
        <dbReference type="ChEBI" id="CHEBI:58210"/>
    </cofactor>
</comment>
<dbReference type="Gene3D" id="1.20.990.10">
    <property type="entry name" value="NADPH-cytochrome p450 Reductase, Chain A, domain 3"/>
    <property type="match status" value="1"/>
</dbReference>
<dbReference type="PANTHER" id="PTHR19384">
    <property type="entry name" value="NITRIC OXIDE SYNTHASE-RELATED"/>
    <property type="match status" value="1"/>
</dbReference>
<keyword evidence="6" id="KW-0521">NADP</keyword>
<evidence type="ECO:0000256" key="2">
    <source>
        <dbReference type="ARBA" id="ARBA00001974"/>
    </source>
</evidence>
<evidence type="ECO:0000256" key="8">
    <source>
        <dbReference type="ARBA" id="ARBA00023002"/>
    </source>
</evidence>
<dbReference type="InterPro" id="IPR001433">
    <property type="entry name" value="OxRdtase_FAD/NAD-bd"/>
</dbReference>
<dbReference type="InterPro" id="IPR023173">
    <property type="entry name" value="NADPH_Cyt_P450_Rdtase_alpha"/>
</dbReference>
<dbReference type="Gene3D" id="3.40.50.80">
    <property type="entry name" value="Nucleotide-binding domain of ferredoxin-NADP reductase (FNR) module"/>
    <property type="match status" value="1"/>
</dbReference>
<dbReference type="RefSeq" id="WP_194855551.1">
    <property type="nucleotide sequence ID" value="NZ_ARXR01000007.1"/>
</dbReference>
<dbReference type="Gene3D" id="3.40.50.360">
    <property type="match status" value="1"/>
</dbReference>
<name>A0ABS0AFG7_9GAMM</name>
<dbReference type="PROSITE" id="PS50902">
    <property type="entry name" value="FLAVODOXIN_LIKE"/>
    <property type="match status" value="1"/>
</dbReference>
<dbReference type="InterPro" id="IPR039261">
    <property type="entry name" value="FNR_nucleotide-bd"/>
</dbReference>
<keyword evidence="5" id="KW-0274">FAD</keyword>